<feature type="coiled-coil region" evidence="2">
    <location>
        <begin position="249"/>
        <end position="276"/>
    </location>
</feature>
<dbReference type="EMBL" id="CP014584">
    <property type="protein sequence ID" value="ANZ73451.1"/>
    <property type="molecule type" value="Genomic_DNA"/>
</dbReference>
<organism evidence="5 6">
    <name type="scientific">Komagataella pastoris</name>
    <name type="common">Yeast</name>
    <name type="synonym">Pichia pastoris</name>
    <dbReference type="NCBI Taxonomy" id="4922"/>
    <lineage>
        <taxon>Eukaryota</taxon>
        <taxon>Fungi</taxon>
        <taxon>Dikarya</taxon>
        <taxon>Ascomycota</taxon>
        <taxon>Saccharomycotina</taxon>
        <taxon>Pichiomycetes</taxon>
        <taxon>Pichiales</taxon>
        <taxon>Pichiaceae</taxon>
        <taxon>Komagataella</taxon>
    </lineage>
</organism>
<dbReference type="CDD" id="cd12293">
    <property type="entry name" value="dRRM_Rrp7p"/>
    <property type="match status" value="1"/>
</dbReference>
<dbReference type="Pfam" id="PF12923">
    <property type="entry name" value="RRP7"/>
    <property type="match status" value="1"/>
</dbReference>
<dbReference type="InterPro" id="IPR024326">
    <property type="entry name" value="RRP7_C"/>
</dbReference>
<dbReference type="AlphaFoldDB" id="A0A1B2J641"/>
<sequence>MELSSVQEIRGFVVLPVLLHAPSGKVPKAAHYVYIKKHSSKDEGLSSRSLFIVNIPLGSGLATLKQFFGKHATGAIIESFVECKKDSSINLAKLTSDLVTHKQSPFPHLPNHCSLITFIDQDACDLAYQCIKKLVKSSKCPVWTLADPLGSARYRKLAQSQILDIAQLNKSIFQDMSEFNRREERSYEELSKLGSTVDEDGFITVVGPHKKTRDEILGRVKTNNSEILAHAQEKMKKKEKQDFYRFQIREKKKLEMNNLLKKFKDDQEKIKVMKERKRFRPY</sequence>
<evidence type="ECO:0000256" key="2">
    <source>
        <dbReference type="SAM" id="Coils"/>
    </source>
</evidence>
<comment type="similarity">
    <text evidence="1">Belongs to the RRP7 family.</text>
</comment>
<evidence type="ECO:0000313" key="5">
    <source>
        <dbReference type="EMBL" id="ANZ73451.1"/>
    </source>
</evidence>
<dbReference type="GO" id="GO:0000028">
    <property type="term" value="P:ribosomal small subunit assembly"/>
    <property type="evidence" value="ECO:0007669"/>
    <property type="project" value="TreeGrafter"/>
</dbReference>
<dbReference type="GO" id="GO:0006364">
    <property type="term" value="P:rRNA processing"/>
    <property type="evidence" value="ECO:0007669"/>
    <property type="project" value="TreeGrafter"/>
</dbReference>
<keyword evidence="6" id="KW-1185">Reference proteome</keyword>
<dbReference type="OrthoDB" id="5390at2759"/>
<protein>
    <submittedName>
        <fullName evidence="5">BA75_01188T0</fullName>
    </submittedName>
</protein>
<dbReference type="Proteomes" id="UP000094565">
    <property type="component" value="Chromosome 1"/>
</dbReference>
<dbReference type="InterPro" id="IPR040446">
    <property type="entry name" value="RRP7"/>
</dbReference>
<gene>
    <name evidence="5" type="primary">RRP7</name>
    <name evidence="5" type="ORF">ATY40_BA7501188</name>
</gene>
<feature type="domain" description="Ribosomal RNA-processing protein 7 C-terminal" evidence="3">
    <location>
        <begin position="160"/>
        <end position="282"/>
    </location>
</feature>
<evidence type="ECO:0000259" key="3">
    <source>
        <dbReference type="Pfam" id="PF12923"/>
    </source>
</evidence>
<evidence type="ECO:0000259" key="4">
    <source>
        <dbReference type="Pfam" id="PF17799"/>
    </source>
</evidence>
<evidence type="ECO:0000313" key="6">
    <source>
        <dbReference type="Proteomes" id="UP000094565"/>
    </source>
</evidence>
<keyword evidence="2" id="KW-0175">Coiled coil</keyword>
<dbReference type="InterPro" id="IPR040447">
    <property type="entry name" value="RRM_Rrp7"/>
</dbReference>
<feature type="domain" description="Rrp7 RRM-like N-terminal" evidence="4">
    <location>
        <begin position="8"/>
        <end position="156"/>
    </location>
</feature>
<evidence type="ECO:0000256" key="1">
    <source>
        <dbReference type="ARBA" id="ARBA00006110"/>
    </source>
</evidence>
<dbReference type="PANTHER" id="PTHR13191">
    <property type="entry name" value="RIBOSOMAL RNA PROCESSING PROTEIN 7-RELATED"/>
    <property type="match status" value="1"/>
</dbReference>
<dbReference type="PANTHER" id="PTHR13191:SF0">
    <property type="entry name" value="RIBOSOMAL RNA-PROCESSING PROTEIN 7 HOMOLOG A-RELATED"/>
    <property type="match status" value="1"/>
</dbReference>
<name>A0A1B2J641_PICPA</name>
<dbReference type="Gene3D" id="6.10.250.1770">
    <property type="match status" value="1"/>
</dbReference>
<accession>A0A1B2J641</accession>
<dbReference type="CDD" id="cd12950">
    <property type="entry name" value="RRP7_Rrp7p"/>
    <property type="match status" value="1"/>
</dbReference>
<proteinExistence type="inferred from homology"/>
<dbReference type="Pfam" id="PF17799">
    <property type="entry name" value="RRM_Rrp7"/>
    <property type="match status" value="1"/>
</dbReference>
<dbReference type="GO" id="GO:0032545">
    <property type="term" value="C:CURI complex"/>
    <property type="evidence" value="ECO:0007669"/>
    <property type="project" value="TreeGrafter"/>
</dbReference>
<dbReference type="GO" id="GO:0034456">
    <property type="term" value="C:UTP-C complex"/>
    <property type="evidence" value="ECO:0007669"/>
    <property type="project" value="TreeGrafter"/>
</dbReference>
<reference evidence="5 6" key="1">
    <citation type="submission" date="2016-02" db="EMBL/GenBank/DDBJ databases">
        <title>Comparative genomic and transcriptomic foundation for Pichia pastoris.</title>
        <authorList>
            <person name="Love K.R."/>
            <person name="Shah K.A."/>
            <person name="Whittaker C.A."/>
            <person name="Wu J."/>
            <person name="Bartlett M.C."/>
            <person name="Ma D."/>
            <person name="Leeson R.L."/>
            <person name="Priest M."/>
            <person name="Young S.K."/>
            <person name="Love J.C."/>
        </authorList>
    </citation>
    <scope>NUCLEOTIDE SEQUENCE [LARGE SCALE GENOMIC DNA]</scope>
    <source>
        <strain evidence="5 6">ATCC 28485</strain>
    </source>
</reference>